<dbReference type="KEGG" id="fpk:IA06_09570"/>
<proteinExistence type="predicted"/>
<dbReference type="Pfam" id="PF13619">
    <property type="entry name" value="KTSC"/>
    <property type="match status" value="1"/>
</dbReference>
<dbReference type="PROSITE" id="PS50076">
    <property type="entry name" value="DNAJ_2"/>
    <property type="match status" value="1"/>
</dbReference>
<dbReference type="AlphaFoldDB" id="A0A075SLQ4"/>
<dbReference type="InterPro" id="IPR036869">
    <property type="entry name" value="J_dom_sf"/>
</dbReference>
<dbReference type="Gene3D" id="1.10.287.110">
    <property type="entry name" value="DnaJ domain"/>
    <property type="match status" value="1"/>
</dbReference>
<gene>
    <name evidence="1" type="ORF">H0H26_05760</name>
</gene>
<evidence type="ECO:0000313" key="1">
    <source>
        <dbReference type="EMBL" id="QRE05093.1"/>
    </source>
</evidence>
<dbReference type="EMBL" id="CP059075">
    <property type="protein sequence ID" value="QRE05093.1"/>
    <property type="molecule type" value="Genomic_DNA"/>
</dbReference>
<dbReference type="SUPFAM" id="SSF46565">
    <property type="entry name" value="Chaperone J-domain"/>
    <property type="match status" value="1"/>
</dbReference>
<dbReference type="OMA" id="TYEYFGV"/>
<accession>A0A075SLQ4</accession>
<organism evidence="1 2">
    <name type="scientific">Flavobacterium psychrophilum</name>
    <dbReference type="NCBI Taxonomy" id="96345"/>
    <lineage>
        <taxon>Bacteria</taxon>
        <taxon>Pseudomonadati</taxon>
        <taxon>Bacteroidota</taxon>
        <taxon>Flavobacteriia</taxon>
        <taxon>Flavobacteriales</taxon>
        <taxon>Flavobacteriaceae</taxon>
        <taxon>Flavobacterium</taxon>
    </lineage>
</organism>
<dbReference type="SMART" id="SM00271">
    <property type="entry name" value="DnaJ"/>
    <property type="match status" value="1"/>
</dbReference>
<dbReference type="Pfam" id="PF00226">
    <property type="entry name" value="DnaJ"/>
    <property type="match status" value="1"/>
</dbReference>
<dbReference type="KEGG" id="fpv:IA03_09625"/>
<reference evidence="1 2" key="1">
    <citation type="submission" date="2020-07" db="EMBL/GenBank/DDBJ databases">
        <title>Genomic characterization of Flavobacterium psychrophilum strains.</title>
        <authorList>
            <person name="Castillo D."/>
            <person name="Jorgensen J."/>
            <person name="Middelboe M."/>
        </authorList>
    </citation>
    <scope>NUCLEOTIDE SEQUENCE [LARGE SCALE GENOMIC DNA]</scope>
    <source>
        <strain evidence="1 2">FPS-R7</strain>
    </source>
</reference>
<dbReference type="KEGG" id="fpc:FPSM_00831"/>
<dbReference type="KEGG" id="fpw:IA04_09565"/>
<protein>
    <submittedName>
        <fullName evidence="1">KTSC domain-containing protein</fullName>
    </submittedName>
</protein>
<dbReference type="InterPro" id="IPR001623">
    <property type="entry name" value="DnaJ_domain"/>
</dbReference>
<dbReference type="CDD" id="cd06257">
    <property type="entry name" value="DnaJ"/>
    <property type="match status" value="1"/>
</dbReference>
<dbReference type="KEGG" id="fpq:IB65_09850"/>
<dbReference type="GeneID" id="66551852"/>
<dbReference type="RefSeq" id="WP_011964067.1">
    <property type="nucleotide sequence ID" value="NZ_BCNG01000013.1"/>
</dbReference>
<dbReference type="InterPro" id="IPR025309">
    <property type="entry name" value="KTSC_dom"/>
</dbReference>
<dbReference type="Proteomes" id="UP000596329">
    <property type="component" value="Chromosome"/>
</dbReference>
<evidence type="ECO:0000313" key="2">
    <source>
        <dbReference type="Proteomes" id="UP000596329"/>
    </source>
</evidence>
<sequence length="148" mass="17251">MKRVIEYRKLLEVDKNVTLKELKTIYRNSMKDSHPDKFVNDEAGKLAAEETSKKIIGAYHFLVSISAETVEKNLPEYTDTITNSNIHGFHLEKQTLHIKYFNGMEYEYIGVPRNIYVKMVNAESPNRFAKRHIYGNFIYRKSGEAAEE</sequence>
<name>A0A075SLQ4_FLAPS</name>